<reference evidence="1" key="1">
    <citation type="submission" date="2021-09" db="EMBL/GenBank/DDBJ databases">
        <authorList>
            <consortium name="AG Swart"/>
            <person name="Singh M."/>
            <person name="Singh A."/>
            <person name="Seah K."/>
            <person name="Emmerich C."/>
        </authorList>
    </citation>
    <scope>NUCLEOTIDE SEQUENCE</scope>
    <source>
        <strain evidence="1">ATCC30299</strain>
    </source>
</reference>
<accession>A0AAU9IXW5</accession>
<dbReference type="Proteomes" id="UP001162131">
    <property type="component" value="Unassembled WGS sequence"/>
</dbReference>
<organism evidence="1 2">
    <name type="scientific">Blepharisma stoltei</name>
    <dbReference type="NCBI Taxonomy" id="1481888"/>
    <lineage>
        <taxon>Eukaryota</taxon>
        <taxon>Sar</taxon>
        <taxon>Alveolata</taxon>
        <taxon>Ciliophora</taxon>
        <taxon>Postciliodesmatophora</taxon>
        <taxon>Heterotrichea</taxon>
        <taxon>Heterotrichida</taxon>
        <taxon>Blepharismidae</taxon>
        <taxon>Blepharisma</taxon>
    </lineage>
</organism>
<proteinExistence type="predicted"/>
<evidence type="ECO:0000313" key="2">
    <source>
        <dbReference type="Proteomes" id="UP001162131"/>
    </source>
</evidence>
<evidence type="ECO:0000313" key="1">
    <source>
        <dbReference type="EMBL" id="CAG9316980.1"/>
    </source>
</evidence>
<gene>
    <name evidence="1" type="ORF">BSTOLATCC_MIC17607</name>
</gene>
<dbReference type="EMBL" id="CAJZBQ010000017">
    <property type="protein sequence ID" value="CAG9316980.1"/>
    <property type="molecule type" value="Genomic_DNA"/>
</dbReference>
<name>A0AAU9IXW5_9CILI</name>
<dbReference type="AlphaFoldDB" id="A0AAU9IXW5"/>
<protein>
    <submittedName>
        <fullName evidence="1">Uncharacterized protein</fullName>
    </submittedName>
</protein>
<sequence>MISGVISQSAMKNPSKRSATIILENKSSLKNKPTCDESEGLILDKYHEVRVAEFTPDEVPHSWENQAKLRRKSSHQGSCACILM</sequence>
<comment type="caution">
    <text evidence="1">The sequence shown here is derived from an EMBL/GenBank/DDBJ whole genome shotgun (WGS) entry which is preliminary data.</text>
</comment>
<keyword evidence="2" id="KW-1185">Reference proteome</keyword>